<name>A0A6A3PH11_9STRA</name>
<organism evidence="1 2">
    <name type="scientific">Phytophthora fragariae</name>
    <dbReference type="NCBI Taxonomy" id="53985"/>
    <lineage>
        <taxon>Eukaryota</taxon>
        <taxon>Sar</taxon>
        <taxon>Stramenopiles</taxon>
        <taxon>Oomycota</taxon>
        <taxon>Peronosporomycetes</taxon>
        <taxon>Peronosporales</taxon>
        <taxon>Peronosporaceae</taxon>
        <taxon>Phytophthora</taxon>
    </lineage>
</organism>
<dbReference type="Proteomes" id="UP000441208">
    <property type="component" value="Unassembled WGS sequence"/>
</dbReference>
<comment type="caution">
    <text evidence="1">The sequence shown here is derived from an EMBL/GenBank/DDBJ whole genome shotgun (WGS) entry which is preliminary data.</text>
</comment>
<proteinExistence type="predicted"/>
<dbReference type="EMBL" id="QXFZ01007386">
    <property type="protein sequence ID" value="KAE9057052.1"/>
    <property type="molecule type" value="Genomic_DNA"/>
</dbReference>
<protein>
    <submittedName>
        <fullName evidence="1">Uncharacterized protein</fullName>
    </submittedName>
</protein>
<feature type="non-terminal residue" evidence="1">
    <location>
        <position position="1"/>
    </location>
</feature>
<accession>A0A6A3PH11</accession>
<evidence type="ECO:0000313" key="2">
    <source>
        <dbReference type="Proteomes" id="UP000441208"/>
    </source>
</evidence>
<gene>
    <name evidence="1" type="ORF">PF007_g31781</name>
</gene>
<evidence type="ECO:0000313" key="1">
    <source>
        <dbReference type="EMBL" id="KAE9057052.1"/>
    </source>
</evidence>
<reference evidence="1 2" key="1">
    <citation type="submission" date="2018-08" db="EMBL/GenBank/DDBJ databases">
        <title>Genomic investigation of the strawberry pathogen Phytophthora fragariae indicates pathogenicity is determined by transcriptional variation in three key races.</title>
        <authorList>
            <person name="Adams T.M."/>
            <person name="Armitage A.D."/>
            <person name="Sobczyk M.K."/>
            <person name="Bates H.J."/>
            <person name="Dunwell J.M."/>
            <person name="Nellist C.F."/>
            <person name="Harrison R.J."/>
        </authorList>
    </citation>
    <scope>NUCLEOTIDE SEQUENCE [LARGE SCALE GENOMIC DNA]</scope>
    <source>
        <strain evidence="1 2">NOV-71</strain>
    </source>
</reference>
<sequence>TVDNIKRRREKR</sequence>